<accession>A0A9P6J8B6</accession>
<sequence>MVATTAAPTVAAAPAPVPAKVQSSSASLDLTKRGSETTLDCWKTCHSKALEKVLPADEYRTTMDYCTKGLNPQASFEALFAERTCFHDLVDGYKKRGDLKAKMAKATEKAAFCIMYHCYRQ</sequence>
<gene>
    <name evidence="1" type="ORF">BGZ70_006134</name>
</gene>
<dbReference type="Proteomes" id="UP000738359">
    <property type="component" value="Unassembled WGS sequence"/>
</dbReference>
<dbReference type="EMBL" id="JAAAHY010000339">
    <property type="protein sequence ID" value="KAF9964654.1"/>
    <property type="molecule type" value="Genomic_DNA"/>
</dbReference>
<evidence type="ECO:0000313" key="2">
    <source>
        <dbReference type="Proteomes" id="UP000738359"/>
    </source>
</evidence>
<reference evidence="1" key="1">
    <citation type="journal article" date="2020" name="Fungal Divers.">
        <title>Resolving the Mortierellaceae phylogeny through synthesis of multi-gene phylogenetics and phylogenomics.</title>
        <authorList>
            <person name="Vandepol N."/>
            <person name="Liber J."/>
            <person name="Desiro A."/>
            <person name="Na H."/>
            <person name="Kennedy M."/>
            <person name="Barry K."/>
            <person name="Grigoriev I.V."/>
            <person name="Miller A.N."/>
            <person name="O'Donnell K."/>
            <person name="Stajich J.E."/>
            <person name="Bonito G."/>
        </authorList>
    </citation>
    <scope>NUCLEOTIDE SEQUENCE</scope>
    <source>
        <strain evidence="1">CK1249</strain>
    </source>
</reference>
<dbReference type="OrthoDB" id="10384318at2759"/>
<evidence type="ECO:0000313" key="1">
    <source>
        <dbReference type="EMBL" id="KAF9964654.1"/>
    </source>
</evidence>
<comment type="caution">
    <text evidence="1">The sequence shown here is derived from an EMBL/GenBank/DDBJ whole genome shotgun (WGS) entry which is preliminary data.</text>
</comment>
<name>A0A9P6J8B6_MORAP</name>
<proteinExistence type="predicted"/>
<dbReference type="AlphaFoldDB" id="A0A9P6J8B6"/>
<keyword evidence="2" id="KW-1185">Reference proteome</keyword>
<organism evidence="1 2">
    <name type="scientific">Mortierella alpina</name>
    <name type="common">Oleaginous fungus</name>
    <name type="synonym">Mortierella renispora</name>
    <dbReference type="NCBI Taxonomy" id="64518"/>
    <lineage>
        <taxon>Eukaryota</taxon>
        <taxon>Fungi</taxon>
        <taxon>Fungi incertae sedis</taxon>
        <taxon>Mucoromycota</taxon>
        <taxon>Mortierellomycotina</taxon>
        <taxon>Mortierellomycetes</taxon>
        <taxon>Mortierellales</taxon>
        <taxon>Mortierellaceae</taxon>
        <taxon>Mortierella</taxon>
    </lineage>
</organism>
<protein>
    <submittedName>
        <fullName evidence="1">Uncharacterized protein</fullName>
    </submittedName>
</protein>